<evidence type="ECO:0000256" key="1">
    <source>
        <dbReference type="ARBA" id="ARBA00023002"/>
    </source>
</evidence>
<evidence type="ECO:0000259" key="3">
    <source>
        <dbReference type="Pfam" id="PF01370"/>
    </source>
</evidence>
<evidence type="ECO:0000256" key="2">
    <source>
        <dbReference type="ARBA" id="ARBA00023445"/>
    </source>
</evidence>
<sequence length="335" mass="36821">MAGDLVLITGATGFIGSKIAVDALEAGYNVRLAVRREEQINQLKEAFFKYTDQLQFTIVRDFTKEGAFNHALHDVTYVLHVASPLIKQGETDFETDYIQPAVKGTTSILEAAKLAPTVKKVLIMSSIIALMKLGVLDGTAQQTAPVKESNIIHPDTKLVEVNVHGQYSMITQYQGSKILAHQATRDWVQSNKPSFSVATFHPSFVIGPSVLQKKKSEAAPLNDTFYKTIKSGDISIPPYFADVRDVSRAFITAIKEDVPDGQEIIVMGPEVGWSAIARAAEALYPDWKVGLKSDVADSELLPVDRNGYEKILGLKWTSTADLVRGVVDQQRSLEE</sequence>
<organism evidence="4 5">
    <name type="scientific">Fusarium beomiforme</name>
    <dbReference type="NCBI Taxonomy" id="44412"/>
    <lineage>
        <taxon>Eukaryota</taxon>
        <taxon>Fungi</taxon>
        <taxon>Dikarya</taxon>
        <taxon>Ascomycota</taxon>
        <taxon>Pezizomycotina</taxon>
        <taxon>Sordariomycetes</taxon>
        <taxon>Hypocreomycetidae</taxon>
        <taxon>Hypocreales</taxon>
        <taxon>Nectriaceae</taxon>
        <taxon>Fusarium</taxon>
        <taxon>Fusarium burgessii species complex</taxon>
    </lineage>
</organism>
<keyword evidence="5" id="KW-1185">Reference proteome</keyword>
<keyword evidence="1" id="KW-0560">Oxidoreductase</keyword>
<feature type="domain" description="NAD-dependent epimerase/dehydratase" evidence="3">
    <location>
        <begin position="6"/>
        <end position="266"/>
    </location>
</feature>
<dbReference type="GO" id="GO:0016616">
    <property type="term" value="F:oxidoreductase activity, acting on the CH-OH group of donors, NAD or NADP as acceptor"/>
    <property type="evidence" value="ECO:0007669"/>
    <property type="project" value="TreeGrafter"/>
</dbReference>
<dbReference type="EMBL" id="PVQB02000118">
    <property type="protein sequence ID" value="KAF4342855.1"/>
    <property type="molecule type" value="Genomic_DNA"/>
</dbReference>
<dbReference type="Proteomes" id="UP000730481">
    <property type="component" value="Unassembled WGS sequence"/>
</dbReference>
<dbReference type="InterPro" id="IPR036291">
    <property type="entry name" value="NAD(P)-bd_dom_sf"/>
</dbReference>
<dbReference type="InterPro" id="IPR001509">
    <property type="entry name" value="Epimerase_deHydtase"/>
</dbReference>
<evidence type="ECO:0000313" key="4">
    <source>
        <dbReference type="EMBL" id="KAF4342855.1"/>
    </source>
</evidence>
<gene>
    <name evidence="4" type="ORF">FBEOM_3200</name>
</gene>
<comment type="caution">
    <text evidence="4">The sequence shown here is derived from an EMBL/GenBank/DDBJ whole genome shotgun (WGS) entry which is preliminary data.</text>
</comment>
<evidence type="ECO:0000313" key="5">
    <source>
        <dbReference type="Proteomes" id="UP000730481"/>
    </source>
</evidence>
<proteinExistence type="inferred from homology"/>
<protein>
    <submittedName>
        <fullName evidence="4">NAD dependent epimerase dehydratase</fullName>
    </submittedName>
</protein>
<name>A0A9P5AQ33_9HYPO</name>
<dbReference type="PANTHER" id="PTHR10366">
    <property type="entry name" value="NAD DEPENDENT EPIMERASE/DEHYDRATASE"/>
    <property type="match status" value="1"/>
</dbReference>
<accession>A0A9P5AQ33</accession>
<dbReference type="InterPro" id="IPR050425">
    <property type="entry name" value="NAD(P)_dehydrat-like"/>
</dbReference>
<dbReference type="OrthoDB" id="2735536at2759"/>
<dbReference type="SUPFAM" id="SSF51735">
    <property type="entry name" value="NAD(P)-binding Rossmann-fold domains"/>
    <property type="match status" value="1"/>
</dbReference>
<dbReference type="Gene3D" id="3.40.50.720">
    <property type="entry name" value="NAD(P)-binding Rossmann-like Domain"/>
    <property type="match status" value="1"/>
</dbReference>
<dbReference type="Pfam" id="PF01370">
    <property type="entry name" value="Epimerase"/>
    <property type="match status" value="1"/>
</dbReference>
<dbReference type="AlphaFoldDB" id="A0A9P5AQ33"/>
<reference evidence="4" key="2">
    <citation type="submission" date="2020-02" db="EMBL/GenBank/DDBJ databases">
        <title>Identification and distribution of gene clusters putatively required for synthesis of sphingolipid metabolism inhibitors in phylogenetically diverse species of the filamentous fungus Fusarium.</title>
        <authorList>
            <person name="Kim H.-S."/>
            <person name="Busman M."/>
            <person name="Brown D.W."/>
            <person name="Divon H."/>
            <person name="Uhlig S."/>
            <person name="Proctor R.H."/>
        </authorList>
    </citation>
    <scope>NUCLEOTIDE SEQUENCE</scope>
    <source>
        <strain evidence="4">NRRL 25174</strain>
    </source>
</reference>
<dbReference type="PANTHER" id="PTHR10366:SF812">
    <property type="entry name" value="VPS9 DOMAIN-CONTAINING PROTEIN"/>
    <property type="match status" value="1"/>
</dbReference>
<comment type="similarity">
    <text evidence="2">Belongs to the NAD(P)-dependent epimerase/dehydratase family. Dihydroflavonol-4-reductase subfamily.</text>
</comment>
<reference evidence="4" key="1">
    <citation type="journal article" date="2017" name="Mycologia">
        <title>Fusarium algeriense, sp. nov., a novel toxigenic crown rot pathogen of durum wheat from Algeria is nested in the Fusarium burgessii species complex.</title>
        <authorList>
            <person name="Laraba I."/>
            <person name="Keddad A."/>
            <person name="Boureghda H."/>
            <person name="Abdallah N."/>
            <person name="Vaughan M.M."/>
            <person name="Proctor R.H."/>
            <person name="Busman M."/>
            <person name="O'Donnell K."/>
        </authorList>
    </citation>
    <scope>NUCLEOTIDE SEQUENCE</scope>
    <source>
        <strain evidence="4">NRRL 25174</strain>
    </source>
</reference>